<dbReference type="EMBL" id="AANZ01000014">
    <property type="protein sequence ID" value="EAQ79237.1"/>
    <property type="molecule type" value="Genomic_DNA"/>
</dbReference>
<evidence type="ECO:0000313" key="4">
    <source>
        <dbReference type="Proteomes" id="UP000004358"/>
    </source>
</evidence>
<organism evidence="3 4">
    <name type="scientific">Blastopirellula marina DSM 3645</name>
    <dbReference type="NCBI Taxonomy" id="314230"/>
    <lineage>
        <taxon>Bacteria</taxon>
        <taxon>Pseudomonadati</taxon>
        <taxon>Planctomycetota</taxon>
        <taxon>Planctomycetia</taxon>
        <taxon>Pirellulales</taxon>
        <taxon>Pirellulaceae</taxon>
        <taxon>Blastopirellula</taxon>
    </lineage>
</organism>
<dbReference type="Proteomes" id="UP000004358">
    <property type="component" value="Unassembled WGS sequence"/>
</dbReference>
<dbReference type="Gene3D" id="3.30.9.10">
    <property type="entry name" value="D-Amino Acid Oxidase, subunit A, domain 2"/>
    <property type="match status" value="1"/>
</dbReference>
<dbReference type="AlphaFoldDB" id="A3ZV91"/>
<feature type="domain" description="FAD dependent oxidoreductase" evidence="2">
    <location>
        <begin position="6"/>
        <end position="397"/>
    </location>
</feature>
<dbReference type="InterPro" id="IPR006076">
    <property type="entry name" value="FAD-dep_OxRdtase"/>
</dbReference>
<dbReference type="Gene3D" id="3.50.50.60">
    <property type="entry name" value="FAD/NAD(P)-binding domain"/>
    <property type="match status" value="2"/>
</dbReference>
<gene>
    <name evidence="3" type="ORF">DSM3645_02138</name>
</gene>
<dbReference type="PANTHER" id="PTHR13847">
    <property type="entry name" value="SARCOSINE DEHYDROGENASE-RELATED"/>
    <property type="match status" value="1"/>
</dbReference>
<protein>
    <submittedName>
        <fullName evidence="3">D-amino acid dehydrogenase, small chain</fullName>
    </submittedName>
</protein>
<dbReference type="SUPFAM" id="SSF51905">
    <property type="entry name" value="FAD/NAD(P)-binding domain"/>
    <property type="match status" value="1"/>
</dbReference>
<dbReference type="RefSeq" id="WP_002654022.1">
    <property type="nucleotide sequence ID" value="NZ_CH672377.1"/>
</dbReference>
<reference evidence="3 4" key="1">
    <citation type="submission" date="2006-02" db="EMBL/GenBank/DDBJ databases">
        <authorList>
            <person name="Amann R."/>
            <person name="Ferriera S."/>
            <person name="Johnson J."/>
            <person name="Kravitz S."/>
            <person name="Halpern A."/>
            <person name="Remington K."/>
            <person name="Beeson K."/>
            <person name="Tran B."/>
            <person name="Rogers Y.-H."/>
            <person name="Friedman R."/>
            <person name="Venter J.C."/>
        </authorList>
    </citation>
    <scope>NUCLEOTIDE SEQUENCE [LARGE SCALE GENOMIC DNA]</scope>
    <source>
        <strain evidence="3 4">DSM 3645</strain>
    </source>
</reference>
<dbReference type="GO" id="GO:0005737">
    <property type="term" value="C:cytoplasm"/>
    <property type="evidence" value="ECO:0007669"/>
    <property type="project" value="TreeGrafter"/>
</dbReference>
<evidence type="ECO:0000259" key="2">
    <source>
        <dbReference type="Pfam" id="PF01266"/>
    </source>
</evidence>
<sequence length="416" mass="46306">MSTRRTIIIGGGVVGAASAYYLAQSGRDVVLIDKAEFGAACSHANCGYVSPSHVLPLAQPGVLLPSLLSMLKRNSPFSIRFRFSPALWSWLTRFALRCRSGPMLKSAAGIHALLQSSRQLYSQIIADEQMDCEFEERGLLFVYKDRHEFDDFAHVNELVSREFQVFAAPYAGEALNELEPALKPGLAGGWLFGGDAHLRPDRLMTAWRQVLERMGVEIREHCEFRQFVKSGKSATAAETSTGTIDGEDFLIAAGAWTPFLQEQIGCKIPIQPGKGYSITMPRPEICPQYPMLLEQHRVGVTPWESGYRLGSTMEFAGYDNSVHEKRLSLLKQGAELYLKNPHVQPIVEKWYGWRPMTPDSTPFIDRSPRLGNVYVAAGHNMLGLSMSPGTGKLVAELMNNETPHLDAERYSLTRKI</sequence>
<dbReference type="InterPro" id="IPR036188">
    <property type="entry name" value="FAD/NAD-bd_sf"/>
</dbReference>
<dbReference type="OrthoDB" id="9794226at2"/>
<comment type="caution">
    <text evidence="3">The sequence shown here is derived from an EMBL/GenBank/DDBJ whole genome shotgun (WGS) entry which is preliminary data.</text>
</comment>
<dbReference type="Pfam" id="PF01266">
    <property type="entry name" value="DAO"/>
    <property type="match status" value="1"/>
</dbReference>
<dbReference type="STRING" id="314230.DSM3645_02138"/>
<dbReference type="SUPFAM" id="SSF54373">
    <property type="entry name" value="FAD-linked reductases, C-terminal domain"/>
    <property type="match status" value="1"/>
</dbReference>
<dbReference type="PANTHER" id="PTHR13847:SF289">
    <property type="entry name" value="GLYCINE OXIDASE"/>
    <property type="match status" value="1"/>
</dbReference>
<keyword evidence="1" id="KW-0560">Oxidoreductase</keyword>
<dbReference type="GO" id="GO:0016491">
    <property type="term" value="F:oxidoreductase activity"/>
    <property type="evidence" value="ECO:0007669"/>
    <property type="project" value="UniProtKB-KW"/>
</dbReference>
<dbReference type="HOGENOM" id="CLU_007884_9_0_0"/>
<accession>A3ZV91</accession>
<evidence type="ECO:0000313" key="3">
    <source>
        <dbReference type="EMBL" id="EAQ79237.1"/>
    </source>
</evidence>
<name>A3ZV91_9BACT</name>
<evidence type="ECO:0000256" key="1">
    <source>
        <dbReference type="ARBA" id="ARBA00023002"/>
    </source>
</evidence>
<dbReference type="eggNOG" id="COG0665">
    <property type="taxonomic scope" value="Bacteria"/>
</dbReference>
<proteinExistence type="predicted"/>